<name>A0A1U9ZXA5_9ACTN</name>
<gene>
    <name evidence="2" type="ORF">BKM31_14740</name>
</gene>
<dbReference type="SUPFAM" id="SSF54909">
    <property type="entry name" value="Dimeric alpha+beta barrel"/>
    <property type="match status" value="1"/>
</dbReference>
<feature type="domain" description="ABM" evidence="1">
    <location>
        <begin position="2"/>
        <end position="90"/>
    </location>
</feature>
<dbReference type="RefSeq" id="WP_080038707.1">
    <property type="nucleotide sequence ID" value="NZ_CP017717.1"/>
</dbReference>
<dbReference type="AlphaFoldDB" id="A0A1U9ZXA5"/>
<dbReference type="InterPro" id="IPR007138">
    <property type="entry name" value="ABM_dom"/>
</dbReference>
<dbReference type="InterPro" id="IPR011008">
    <property type="entry name" value="Dimeric_a/b-barrel"/>
</dbReference>
<dbReference type="PROSITE" id="PS51725">
    <property type="entry name" value="ABM"/>
    <property type="match status" value="1"/>
</dbReference>
<dbReference type="EMBL" id="CP017717">
    <property type="protein sequence ID" value="AQZ62549.1"/>
    <property type="molecule type" value="Genomic_DNA"/>
</dbReference>
<dbReference type="GO" id="GO:0003824">
    <property type="term" value="F:catalytic activity"/>
    <property type="evidence" value="ECO:0007669"/>
    <property type="project" value="TreeGrafter"/>
</dbReference>
<dbReference type="PANTHER" id="PTHR33336">
    <property type="entry name" value="QUINOL MONOOXYGENASE YGIN-RELATED"/>
    <property type="match status" value="1"/>
</dbReference>
<organism evidence="2 3">
    <name type="scientific">[Actinomadura] parvosata subsp. kistnae</name>
    <dbReference type="NCBI Taxonomy" id="1909395"/>
    <lineage>
        <taxon>Bacteria</taxon>
        <taxon>Bacillati</taxon>
        <taxon>Actinomycetota</taxon>
        <taxon>Actinomycetes</taxon>
        <taxon>Streptosporangiales</taxon>
        <taxon>Streptosporangiaceae</taxon>
        <taxon>Nonomuraea</taxon>
    </lineage>
</organism>
<evidence type="ECO:0000313" key="3">
    <source>
        <dbReference type="Proteomes" id="UP000190797"/>
    </source>
</evidence>
<sequence length="109" mass="11644">MLLSVVTSTVLPGQEAAWLSLVEDFTQATRAEPGNVLVEWSKSVTDPQQYIALEGYTGPETIGVHMDSEHFKAAMAGLMDLIAGAPEVISGHVEQDGWGPMPGTGPHRQ</sequence>
<dbReference type="InterPro" id="IPR050744">
    <property type="entry name" value="AI-2_Isomerase_LsrG"/>
</dbReference>
<reference evidence="3" key="1">
    <citation type="journal article" date="2017" name="Med. Chem. Commun.">
        <title>Nonomuraea sp. ATCC 55076 harbours the largest actinomycete chromosome to date and the kistamicin biosynthetic gene cluster.</title>
        <authorList>
            <person name="Nazari B."/>
            <person name="Forneris C.C."/>
            <person name="Gibson M.I."/>
            <person name="Moon K."/>
            <person name="Schramma K.R."/>
            <person name="Seyedsayamdost M.R."/>
        </authorList>
    </citation>
    <scope>NUCLEOTIDE SEQUENCE [LARGE SCALE GENOMIC DNA]</scope>
    <source>
        <strain evidence="3">ATCC 55076</strain>
    </source>
</reference>
<proteinExistence type="predicted"/>
<dbReference type="Pfam" id="PF03992">
    <property type="entry name" value="ABM"/>
    <property type="match status" value="1"/>
</dbReference>
<accession>A0A1U9ZXA5</accession>
<dbReference type="STRING" id="1909395.BKM31_14740"/>
<evidence type="ECO:0000313" key="2">
    <source>
        <dbReference type="EMBL" id="AQZ62549.1"/>
    </source>
</evidence>
<dbReference type="KEGG" id="noa:BKM31_14740"/>
<dbReference type="Gene3D" id="3.30.70.100">
    <property type="match status" value="1"/>
</dbReference>
<protein>
    <recommendedName>
        <fullName evidence="1">ABM domain-containing protein</fullName>
    </recommendedName>
</protein>
<dbReference type="OrthoDB" id="8452260at2"/>
<dbReference type="Proteomes" id="UP000190797">
    <property type="component" value="Chromosome"/>
</dbReference>
<dbReference type="PANTHER" id="PTHR33336:SF3">
    <property type="entry name" value="ABM DOMAIN-CONTAINING PROTEIN"/>
    <property type="match status" value="1"/>
</dbReference>
<evidence type="ECO:0000259" key="1">
    <source>
        <dbReference type="PROSITE" id="PS51725"/>
    </source>
</evidence>
<keyword evidence="3" id="KW-1185">Reference proteome</keyword>